<comment type="caution">
    <text evidence="1">The sequence shown here is derived from an EMBL/GenBank/DDBJ whole genome shotgun (WGS) entry which is preliminary data.</text>
</comment>
<organism evidence="1 2">
    <name type="scientific">Scylla paramamosain</name>
    <name type="common">Mud crab</name>
    <dbReference type="NCBI Taxonomy" id="85552"/>
    <lineage>
        <taxon>Eukaryota</taxon>
        <taxon>Metazoa</taxon>
        <taxon>Ecdysozoa</taxon>
        <taxon>Arthropoda</taxon>
        <taxon>Crustacea</taxon>
        <taxon>Multicrustacea</taxon>
        <taxon>Malacostraca</taxon>
        <taxon>Eumalacostraca</taxon>
        <taxon>Eucarida</taxon>
        <taxon>Decapoda</taxon>
        <taxon>Pleocyemata</taxon>
        <taxon>Brachyura</taxon>
        <taxon>Eubrachyura</taxon>
        <taxon>Portunoidea</taxon>
        <taxon>Portunidae</taxon>
        <taxon>Portuninae</taxon>
        <taxon>Scylla</taxon>
    </lineage>
</organism>
<name>A0AAW0SCJ0_SCYPA</name>
<gene>
    <name evidence="1" type="ORF">O3P69_011879</name>
</gene>
<proteinExistence type="predicted"/>
<reference evidence="1 2" key="1">
    <citation type="submission" date="2023-03" db="EMBL/GenBank/DDBJ databases">
        <title>High-quality genome of Scylla paramamosain provides insights in environmental adaptation.</title>
        <authorList>
            <person name="Zhang L."/>
        </authorList>
    </citation>
    <scope>NUCLEOTIDE SEQUENCE [LARGE SCALE GENOMIC DNA]</scope>
    <source>
        <strain evidence="1">LZ_2023a</strain>
        <tissue evidence="1">Muscle</tissue>
    </source>
</reference>
<evidence type="ECO:0000313" key="2">
    <source>
        <dbReference type="Proteomes" id="UP001487740"/>
    </source>
</evidence>
<evidence type="ECO:0000313" key="1">
    <source>
        <dbReference type="EMBL" id="KAK8372022.1"/>
    </source>
</evidence>
<dbReference type="Proteomes" id="UP001487740">
    <property type="component" value="Unassembled WGS sequence"/>
</dbReference>
<dbReference type="AlphaFoldDB" id="A0AAW0SCJ0"/>
<dbReference type="EMBL" id="JARAKH010006375">
    <property type="protein sequence ID" value="KAK8372022.1"/>
    <property type="molecule type" value="Genomic_DNA"/>
</dbReference>
<keyword evidence="2" id="KW-1185">Reference proteome</keyword>
<sequence>MAAPAAAAAPVDYSRLKLLCILEGPGAAVLSYALKCGTNKTASVTLLQYLTNLPDTSTANYRALKGEQKRKAFTPTEKITIADDPSCQSFDITLLHKCIRLACENVAGLNDAARWQDNTVMEGLLTKIKAERNECVHERPQMTNEQHFLDKVEELKNLFIRALQAVKERYGASDVETTNSSLYTNIHEWCTEKLHHRISVDPTWGKKRPQTRNTRIKRVLKVMYQMALQGLLQDRLSLSDEDIERLADCCEREDLPTHQVLGAFFILRSSVTNRVIKRKYYIPHKGLLEYFAAQHIMQSLQDGSLSESGAIRSLLHYVLQPQTKPLDLKGLRNLFWHVAGLLSTPGAPKRPEAIKEILDLLAETGAEWDEWISLVEDTHYNENFLQGIAHHVTENPPLGTVKIIDTTLASSAALLPHIPPRNVELKLENETVNLKNIHALTGHNCSALYLSHHFNYPCQKPASDAVLRALDRSHLIRFLGHLSAGCLALLPQSLTKLYLALPTDQYAGSLLAALSGTVPSKLYFLYIHVPMEMVTPETLTSPLPDVHSVILILSDVNKSVINEACQVAAALQPRKRGYRAIRFPRGKMKTAEWRELLHHLAAAKVTVERIEISEGTIAKKEERELQGLAENLLRCRFWRHHKDDYFLP</sequence>
<accession>A0AAW0SCJ0</accession>
<protein>
    <submittedName>
        <fullName evidence="1">Uncharacterized protein</fullName>
    </submittedName>
</protein>